<reference evidence="2 3" key="1">
    <citation type="submission" date="2017-03" db="EMBL/GenBank/DDBJ databases">
        <title>Genome analysis of strain PAMC 26510.</title>
        <authorList>
            <person name="Oh H.-M."/>
            <person name="Yang J.-A."/>
        </authorList>
    </citation>
    <scope>NUCLEOTIDE SEQUENCE [LARGE SCALE GENOMIC DNA]</scope>
    <source>
        <strain evidence="2 3">PAMC 26510</strain>
    </source>
</reference>
<accession>A0A242MU49</accession>
<name>A0A242MU49_CABSO</name>
<evidence type="ECO:0000256" key="1">
    <source>
        <dbReference type="SAM" id="MobiDB-lite"/>
    </source>
</evidence>
<comment type="caution">
    <text evidence="2">The sequence shown here is derived from an EMBL/GenBank/DDBJ whole genome shotgun (WGS) entry which is preliminary data.</text>
</comment>
<gene>
    <name evidence="2" type="ORF">PAMC26510_15450</name>
</gene>
<feature type="region of interest" description="Disordered" evidence="1">
    <location>
        <begin position="66"/>
        <end position="88"/>
    </location>
</feature>
<dbReference type="EMBL" id="NBTY01000078">
    <property type="protein sequence ID" value="OTP74958.1"/>
    <property type="molecule type" value="Genomic_DNA"/>
</dbReference>
<organism evidence="2 3">
    <name type="scientific">Caballeronia sordidicola</name>
    <name type="common">Burkholderia sordidicola</name>
    <dbReference type="NCBI Taxonomy" id="196367"/>
    <lineage>
        <taxon>Bacteria</taxon>
        <taxon>Pseudomonadati</taxon>
        <taxon>Pseudomonadota</taxon>
        <taxon>Betaproteobacteria</taxon>
        <taxon>Burkholderiales</taxon>
        <taxon>Burkholderiaceae</taxon>
        <taxon>Caballeronia</taxon>
    </lineage>
</organism>
<protein>
    <submittedName>
        <fullName evidence="2">Uncharacterized protein</fullName>
    </submittedName>
</protein>
<evidence type="ECO:0000313" key="3">
    <source>
        <dbReference type="Proteomes" id="UP000194546"/>
    </source>
</evidence>
<evidence type="ECO:0000313" key="2">
    <source>
        <dbReference type="EMBL" id="OTP74958.1"/>
    </source>
</evidence>
<dbReference type="Proteomes" id="UP000194546">
    <property type="component" value="Unassembled WGS sequence"/>
</dbReference>
<dbReference type="AlphaFoldDB" id="A0A242MU49"/>
<proteinExistence type="predicted"/>
<sequence length="88" mass="9932">MSRDVLSANGSAFCAAFHGAIMRKVLAAVLLIAAASAIVPTEASARPRQECRRVWVHGHYVRRCRPIPPPRHHHHRPPPRHRPPAHRY</sequence>